<dbReference type="Gene3D" id="3.40.50.720">
    <property type="entry name" value="NAD(P)-binding Rossmann-like Domain"/>
    <property type="match status" value="1"/>
</dbReference>
<dbReference type="PANTHER" id="PTHR45348:SF3">
    <property type="entry name" value="ENOYL REDUCTASE (ER) DOMAIN-CONTAINING PROTEIN"/>
    <property type="match status" value="1"/>
</dbReference>
<evidence type="ECO:0000313" key="4">
    <source>
        <dbReference type="EMBL" id="KAK5054645.1"/>
    </source>
</evidence>
<proteinExistence type="inferred from homology"/>
<keyword evidence="5" id="KW-1185">Reference proteome</keyword>
<dbReference type="SMART" id="SM00829">
    <property type="entry name" value="PKS_ER"/>
    <property type="match status" value="1"/>
</dbReference>
<comment type="caution">
    <text evidence="4">The sequence shown here is derived from an EMBL/GenBank/DDBJ whole genome shotgun (WGS) entry which is preliminary data.</text>
</comment>
<sequence length="371" mass="40972">MSATHPAVVTVGVGQPLEIHQVPTIAPEANEVRIRVEWTVSTPLDLHQADGGLLVNPPHILGSSVAGTVLEVGPDTTRLRPGDRVFGYTFRQKKERAHQLYVTTPETMLGKLSATGGFDIRQAVVTCNNFVSAWHTLTHDFGFEFPWPKPSGFVPRELNDWILIWGGGTSVGQYCLQLLKWYGYKKVLVTASKHHHEKLRRYGARQCFDYREGGTAQRILEAVQSVITGDTPVVPFILDCVGSQQKSLLPIAVIAQSRAIVAVMLPVIVRDAAVDVTPEYLMDVEKAVTWQDGVKAVGVRTHFYQKNEFLAQNLQSVVMPEALAFGTIEPNEYLEVGGANLLERATNALSKLRSKEVSGARLIWRVAEPET</sequence>
<dbReference type="InterPro" id="IPR020843">
    <property type="entry name" value="ER"/>
</dbReference>
<dbReference type="GO" id="GO:0016651">
    <property type="term" value="F:oxidoreductase activity, acting on NAD(P)H"/>
    <property type="evidence" value="ECO:0007669"/>
    <property type="project" value="InterPro"/>
</dbReference>
<organism evidence="4 5">
    <name type="scientific">Exophiala bonariae</name>
    <dbReference type="NCBI Taxonomy" id="1690606"/>
    <lineage>
        <taxon>Eukaryota</taxon>
        <taxon>Fungi</taxon>
        <taxon>Dikarya</taxon>
        <taxon>Ascomycota</taxon>
        <taxon>Pezizomycotina</taxon>
        <taxon>Eurotiomycetes</taxon>
        <taxon>Chaetothyriomycetidae</taxon>
        <taxon>Chaetothyriales</taxon>
        <taxon>Herpotrichiellaceae</taxon>
        <taxon>Exophiala</taxon>
    </lineage>
</organism>
<dbReference type="SUPFAM" id="SSF51735">
    <property type="entry name" value="NAD(P)-binding Rossmann-fold domains"/>
    <property type="match status" value="1"/>
</dbReference>
<comment type="similarity">
    <text evidence="1">Belongs to the zinc-containing alcohol dehydrogenase family.</text>
</comment>
<dbReference type="InterPro" id="IPR047122">
    <property type="entry name" value="Trans-enoyl_RdTase-like"/>
</dbReference>
<protein>
    <recommendedName>
        <fullName evidence="3">Enoyl reductase (ER) domain-containing protein</fullName>
    </recommendedName>
</protein>
<evidence type="ECO:0000259" key="3">
    <source>
        <dbReference type="SMART" id="SM00829"/>
    </source>
</evidence>
<evidence type="ECO:0000256" key="1">
    <source>
        <dbReference type="ARBA" id="ARBA00008072"/>
    </source>
</evidence>
<feature type="domain" description="Enoyl reductase (ER)" evidence="3">
    <location>
        <begin position="12"/>
        <end position="319"/>
    </location>
</feature>
<keyword evidence="2" id="KW-0560">Oxidoreductase</keyword>
<dbReference type="PANTHER" id="PTHR45348">
    <property type="entry name" value="HYPOTHETICAL OXIDOREDUCTASE (EUROFUNG)"/>
    <property type="match status" value="1"/>
</dbReference>
<gene>
    <name evidence="4" type="ORF">LTR84_001536</name>
</gene>
<evidence type="ECO:0000256" key="2">
    <source>
        <dbReference type="ARBA" id="ARBA00023002"/>
    </source>
</evidence>
<dbReference type="SUPFAM" id="SSF50129">
    <property type="entry name" value="GroES-like"/>
    <property type="match status" value="1"/>
</dbReference>
<evidence type="ECO:0000313" key="5">
    <source>
        <dbReference type="Proteomes" id="UP001358417"/>
    </source>
</evidence>
<dbReference type="InterPro" id="IPR011032">
    <property type="entry name" value="GroES-like_sf"/>
</dbReference>
<dbReference type="Proteomes" id="UP001358417">
    <property type="component" value="Unassembled WGS sequence"/>
</dbReference>
<accession>A0AAV9NE24</accession>
<dbReference type="AlphaFoldDB" id="A0AAV9NE24"/>
<name>A0AAV9NE24_9EURO</name>
<reference evidence="4 5" key="1">
    <citation type="submission" date="2023-08" db="EMBL/GenBank/DDBJ databases">
        <title>Black Yeasts Isolated from many extreme environments.</title>
        <authorList>
            <person name="Coleine C."/>
            <person name="Stajich J.E."/>
            <person name="Selbmann L."/>
        </authorList>
    </citation>
    <scope>NUCLEOTIDE SEQUENCE [LARGE SCALE GENOMIC DNA]</scope>
    <source>
        <strain evidence="4 5">CCFEE 5792</strain>
    </source>
</reference>
<dbReference type="InterPro" id="IPR013154">
    <property type="entry name" value="ADH-like_N"/>
</dbReference>
<dbReference type="RefSeq" id="XP_064707418.1">
    <property type="nucleotide sequence ID" value="XM_064845160.1"/>
</dbReference>
<dbReference type="GeneID" id="89969756"/>
<dbReference type="Pfam" id="PF08240">
    <property type="entry name" value="ADH_N"/>
    <property type="match status" value="1"/>
</dbReference>
<dbReference type="CDD" id="cd08249">
    <property type="entry name" value="enoyl_reductase_like"/>
    <property type="match status" value="1"/>
</dbReference>
<dbReference type="EMBL" id="JAVRRD010000010">
    <property type="protein sequence ID" value="KAK5054645.1"/>
    <property type="molecule type" value="Genomic_DNA"/>
</dbReference>
<dbReference type="InterPro" id="IPR036291">
    <property type="entry name" value="NAD(P)-bd_dom_sf"/>
</dbReference>
<dbReference type="Gene3D" id="3.90.180.10">
    <property type="entry name" value="Medium-chain alcohol dehydrogenases, catalytic domain"/>
    <property type="match status" value="1"/>
</dbReference>